<accession>A0A8J3RVC1</accession>
<keyword evidence="3" id="KW-1185">Reference proteome</keyword>
<evidence type="ECO:0000256" key="1">
    <source>
        <dbReference type="SAM" id="MobiDB-lite"/>
    </source>
</evidence>
<dbReference type="Proteomes" id="UP000616724">
    <property type="component" value="Unassembled WGS sequence"/>
</dbReference>
<name>A0A8J3RVC1_9ACTN</name>
<organism evidence="2 3">
    <name type="scientific">Planobispora longispora</name>
    <dbReference type="NCBI Taxonomy" id="28887"/>
    <lineage>
        <taxon>Bacteria</taxon>
        <taxon>Bacillati</taxon>
        <taxon>Actinomycetota</taxon>
        <taxon>Actinomycetes</taxon>
        <taxon>Streptosporangiales</taxon>
        <taxon>Streptosporangiaceae</taxon>
        <taxon>Planobispora</taxon>
    </lineage>
</organism>
<dbReference type="AlphaFoldDB" id="A0A8J3RVC1"/>
<protein>
    <submittedName>
        <fullName evidence="2">Uncharacterized protein</fullName>
    </submittedName>
</protein>
<proteinExistence type="predicted"/>
<feature type="compositionally biased region" description="Basic and acidic residues" evidence="1">
    <location>
        <begin position="80"/>
        <end position="90"/>
    </location>
</feature>
<feature type="compositionally biased region" description="Basic and acidic residues" evidence="1">
    <location>
        <begin position="46"/>
        <end position="67"/>
    </location>
</feature>
<gene>
    <name evidence="2" type="ORF">Plo01_70210</name>
</gene>
<feature type="region of interest" description="Disordered" evidence="1">
    <location>
        <begin position="1"/>
        <end position="33"/>
    </location>
</feature>
<reference evidence="2 3" key="1">
    <citation type="submission" date="2021-01" db="EMBL/GenBank/DDBJ databases">
        <title>Whole genome shotgun sequence of Planobispora longispora NBRC 13918.</title>
        <authorList>
            <person name="Komaki H."/>
            <person name="Tamura T."/>
        </authorList>
    </citation>
    <scope>NUCLEOTIDE SEQUENCE [LARGE SCALE GENOMIC DNA]</scope>
    <source>
        <strain evidence="2 3">NBRC 13918</strain>
    </source>
</reference>
<evidence type="ECO:0000313" key="3">
    <source>
        <dbReference type="Proteomes" id="UP000616724"/>
    </source>
</evidence>
<sequence length="106" mass="11092">MSGGPAGEVARLLRRPGGQVDHHPARQRRAHRLQGLPYRVVVADADDHHLPGPDRVADRGGAHRAPADEVVSPAGGAVPDGRRVAAREESAGQGGPHQAEAEDGDR</sequence>
<feature type="region of interest" description="Disordered" evidence="1">
    <location>
        <begin position="46"/>
        <end position="106"/>
    </location>
</feature>
<comment type="caution">
    <text evidence="2">The sequence shown here is derived from an EMBL/GenBank/DDBJ whole genome shotgun (WGS) entry which is preliminary data.</text>
</comment>
<dbReference type="EMBL" id="BOOH01000061">
    <property type="protein sequence ID" value="GIH80592.1"/>
    <property type="molecule type" value="Genomic_DNA"/>
</dbReference>
<evidence type="ECO:0000313" key="2">
    <source>
        <dbReference type="EMBL" id="GIH80592.1"/>
    </source>
</evidence>